<name>A0A927FA74_9BACT</name>
<dbReference type="PANTHER" id="PTHR16128:SF5">
    <property type="entry name" value="FAD_NAD(P)-BINDING OXIDOREDUCTASE FAMILY PROTEIN"/>
    <property type="match status" value="1"/>
</dbReference>
<dbReference type="SUPFAM" id="SSF51905">
    <property type="entry name" value="FAD/NAD(P)-binding domain"/>
    <property type="match status" value="1"/>
</dbReference>
<dbReference type="PANTHER" id="PTHR16128">
    <property type="entry name" value="FAD/NAD(P)-BINDING OXIDOREDUCTASE FAMILY PROTEIN"/>
    <property type="match status" value="1"/>
</dbReference>
<comment type="caution">
    <text evidence="2">The sequence shown here is derived from an EMBL/GenBank/DDBJ whole genome shotgun (WGS) entry which is preliminary data.</text>
</comment>
<accession>A0A927FA74</accession>
<reference evidence="2" key="1">
    <citation type="submission" date="2020-09" db="EMBL/GenBank/DDBJ databases">
        <title>Pelagicoccus enzymogenes sp. nov. with an EPS production, isolated from marine sediment.</title>
        <authorList>
            <person name="Feng X."/>
        </authorList>
    </citation>
    <scope>NUCLEOTIDE SEQUENCE</scope>
    <source>
        <strain evidence="2">NFK12</strain>
    </source>
</reference>
<gene>
    <name evidence="2" type="ORF">IEN85_11170</name>
</gene>
<protein>
    <submittedName>
        <fullName evidence="2">FAD-dependent oxidoreductase</fullName>
    </submittedName>
</protein>
<proteinExistence type="predicted"/>
<evidence type="ECO:0000313" key="3">
    <source>
        <dbReference type="Proteomes" id="UP000622317"/>
    </source>
</evidence>
<dbReference type="Gene3D" id="3.90.660.10">
    <property type="match status" value="1"/>
</dbReference>
<evidence type="ECO:0000259" key="1">
    <source>
        <dbReference type="Pfam" id="PF01593"/>
    </source>
</evidence>
<dbReference type="InterPro" id="IPR002937">
    <property type="entry name" value="Amino_oxidase"/>
</dbReference>
<feature type="domain" description="Amine oxidase" evidence="1">
    <location>
        <begin position="88"/>
        <end position="318"/>
    </location>
</feature>
<sequence length="320" mass="34990">MVTKGDLEFDTVVVGAGVAGLAAARLLIQRGQRTVVLEKSRGVGGRMAARRLAGQSFDNGAHFFSVAGETFGKELQRWQSKDIAKLWIQDGDRRLYAGLPSMNALAKELAEEVDVERQQLVSTLTIEDGVVILRCDNGQKWRARKVLFTAPLPQSLAILKRSNLDLESELLDELARVSYEPCLSLLLRLKADIGLAAPGFLKGVSEKLDTITDARQKGTSSQPGLIVHSTAAFAEANYEKDRPVLEQMMIAAVKELYPVEIEESYLHKWRYAHRKGEGVGRLFAEAKSLPLYFAGDSFGIAKIEGAYDSGAAAAEAILRA</sequence>
<dbReference type="AlphaFoldDB" id="A0A927FA74"/>
<evidence type="ECO:0000313" key="2">
    <source>
        <dbReference type="EMBL" id="MBD5780051.1"/>
    </source>
</evidence>
<dbReference type="RefSeq" id="WP_191617170.1">
    <property type="nucleotide sequence ID" value="NZ_JACYFG010000032.1"/>
</dbReference>
<dbReference type="Pfam" id="PF01593">
    <property type="entry name" value="Amino_oxidase"/>
    <property type="match status" value="1"/>
</dbReference>
<dbReference type="Pfam" id="PF13450">
    <property type="entry name" value="NAD_binding_8"/>
    <property type="match status" value="1"/>
</dbReference>
<dbReference type="GO" id="GO:0016491">
    <property type="term" value="F:oxidoreductase activity"/>
    <property type="evidence" value="ECO:0007669"/>
    <property type="project" value="InterPro"/>
</dbReference>
<organism evidence="2 3">
    <name type="scientific">Pelagicoccus enzymogenes</name>
    <dbReference type="NCBI Taxonomy" id="2773457"/>
    <lineage>
        <taxon>Bacteria</taxon>
        <taxon>Pseudomonadati</taxon>
        <taxon>Verrucomicrobiota</taxon>
        <taxon>Opitutia</taxon>
        <taxon>Puniceicoccales</taxon>
        <taxon>Pelagicoccaceae</taxon>
        <taxon>Pelagicoccus</taxon>
    </lineage>
</organism>
<dbReference type="EMBL" id="JACYFG010000032">
    <property type="protein sequence ID" value="MBD5780051.1"/>
    <property type="molecule type" value="Genomic_DNA"/>
</dbReference>
<dbReference type="Gene3D" id="3.50.50.60">
    <property type="entry name" value="FAD/NAD(P)-binding domain"/>
    <property type="match status" value="1"/>
</dbReference>
<dbReference type="Proteomes" id="UP000622317">
    <property type="component" value="Unassembled WGS sequence"/>
</dbReference>
<keyword evidence="3" id="KW-1185">Reference proteome</keyword>
<dbReference type="InterPro" id="IPR036188">
    <property type="entry name" value="FAD/NAD-bd_sf"/>
</dbReference>